<evidence type="ECO:0000259" key="2">
    <source>
        <dbReference type="Pfam" id="PF13648"/>
    </source>
</evidence>
<evidence type="ECO:0000313" key="3">
    <source>
        <dbReference type="EMBL" id="SDK38647.1"/>
    </source>
</evidence>
<evidence type="ECO:0000256" key="1">
    <source>
        <dbReference type="SAM" id="SignalP"/>
    </source>
</evidence>
<protein>
    <submittedName>
        <fullName evidence="3">Lipocalin-like domain-containing protein</fullName>
    </submittedName>
</protein>
<dbReference type="InterPro" id="IPR024311">
    <property type="entry name" value="Lipocalin-like"/>
</dbReference>
<organism evidence="3 4">
    <name type="scientific">Catalinimonas alkaloidigena</name>
    <dbReference type="NCBI Taxonomy" id="1075417"/>
    <lineage>
        <taxon>Bacteria</taxon>
        <taxon>Pseudomonadati</taxon>
        <taxon>Bacteroidota</taxon>
        <taxon>Cytophagia</taxon>
        <taxon>Cytophagales</taxon>
        <taxon>Catalimonadaceae</taxon>
        <taxon>Catalinimonas</taxon>
    </lineage>
</organism>
<feature type="chain" id="PRO_5011461286" evidence="1">
    <location>
        <begin position="26"/>
        <end position="163"/>
    </location>
</feature>
<dbReference type="Proteomes" id="UP000198510">
    <property type="component" value="Unassembled WGS sequence"/>
</dbReference>
<dbReference type="AlphaFoldDB" id="A0A1G9BGT6"/>
<dbReference type="OrthoDB" id="799390at2"/>
<proteinExistence type="predicted"/>
<dbReference type="RefSeq" id="WP_089680407.1">
    <property type="nucleotide sequence ID" value="NZ_FNFO01000002.1"/>
</dbReference>
<reference evidence="3 4" key="1">
    <citation type="submission" date="2016-10" db="EMBL/GenBank/DDBJ databases">
        <authorList>
            <person name="de Groot N.N."/>
        </authorList>
    </citation>
    <scope>NUCLEOTIDE SEQUENCE [LARGE SCALE GENOMIC DNA]</scope>
    <source>
        <strain evidence="3 4">DSM 25186</strain>
    </source>
</reference>
<keyword evidence="1" id="KW-0732">Signal</keyword>
<accession>A0A1G9BGT6</accession>
<gene>
    <name evidence="3" type="ORF">SAMN05421823_102610</name>
</gene>
<evidence type="ECO:0000313" key="4">
    <source>
        <dbReference type="Proteomes" id="UP000198510"/>
    </source>
</evidence>
<dbReference type="Pfam" id="PF13648">
    <property type="entry name" value="Lipocalin_4"/>
    <property type="match status" value="1"/>
</dbReference>
<feature type="domain" description="Lipocalin-like" evidence="2">
    <location>
        <begin position="40"/>
        <end position="140"/>
    </location>
</feature>
<sequence length="163" mass="17729">MKTISSRIVGLLYCLVCIACLSACAEKEEPAPDPEKMITGKKWRLTAATTDPSFPTANGGTSSNLYNILKDCFKDNYEEFREGGVYIYDEGTTRCNTGDAQTEQGNWIMNTEKTKITISSAGGNANTYDDVEVTETSLKYTFVTTLDNSGTIYTVSVTAAPVP</sequence>
<dbReference type="EMBL" id="FNFO01000002">
    <property type="protein sequence ID" value="SDK38647.1"/>
    <property type="molecule type" value="Genomic_DNA"/>
</dbReference>
<name>A0A1G9BGT6_9BACT</name>
<keyword evidence="4" id="KW-1185">Reference proteome</keyword>
<feature type="signal peptide" evidence="1">
    <location>
        <begin position="1"/>
        <end position="25"/>
    </location>
</feature>